<dbReference type="Pfam" id="PF04450">
    <property type="entry name" value="BSP"/>
    <property type="match status" value="1"/>
</dbReference>
<dbReference type="EMBL" id="DF849757">
    <property type="protein sequence ID" value="GAT58631.1"/>
    <property type="molecule type" value="Genomic_DNA"/>
</dbReference>
<protein>
    <recommendedName>
        <fullName evidence="3">Plant basic secretory protein</fullName>
    </recommendedName>
</protein>
<keyword evidence="2" id="KW-1185">Reference proteome</keyword>
<dbReference type="PANTHER" id="PTHR33321:SF12">
    <property type="entry name" value="PLANT BASIC SECRETORY PROTEIN (BSP) FAMILY PROTEIN"/>
    <property type="match status" value="1"/>
</dbReference>
<reference evidence="1" key="1">
    <citation type="submission" date="2014-09" db="EMBL/GenBank/DDBJ databases">
        <title>Genome sequence of the luminous mushroom Mycena chlorophos for searching fungal bioluminescence genes.</title>
        <authorList>
            <person name="Tanaka Y."/>
            <person name="Kasuga D."/>
            <person name="Oba Y."/>
            <person name="Hase S."/>
            <person name="Sato K."/>
            <person name="Oba Y."/>
            <person name="Sakakibara Y."/>
        </authorList>
    </citation>
    <scope>NUCLEOTIDE SEQUENCE</scope>
</reference>
<sequence>MPPTPPPEPPTPPPEPTWPFPKFTLRVEDLAHPGAQHFFAAIRNPGTSAEHDSDNALEALRYAVLQSFIWLYAVPECAPTNVQQILLVMRPMDGVAYTFGSHTEKEIHFSLDHVWNQKELSRARQEILGVLVHEVVHCYQHNGNGTAPGGFIEGVADYVRLHANLGPPHWRRAAPSRTDKWDAGYERTAYFLDWIDSASPFGEGTVRKMNAALVGDGVTWDNARVFETFTGEKVGALWRRYRVEFGGEVVEESEEAESEPRAATPVVVDETAVRSYEPVYI</sequence>
<dbReference type="Proteomes" id="UP000815677">
    <property type="component" value="Unassembled WGS sequence"/>
</dbReference>
<proteinExistence type="predicted"/>
<dbReference type="PANTHER" id="PTHR33321">
    <property type="match status" value="1"/>
</dbReference>
<dbReference type="InterPro" id="IPR007541">
    <property type="entry name" value="Uncharacterised_BSP"/>
</dbReference>
<evidence type="ECO:0008006" key="3">
    <source>
        <dbReference type="Google" id="ProtNLM"/>
    </source>
</evidence>
<accession>A0ABQ0M915</accession>
<gene>
    <name evidence="1" type="ORF">MCHLO_15040</name>
</gene>
<name>A0ABQ0M915_MYCCL</name>
<evidence type="ECO:0000313" key="2">
    <source>
        <dbReference type="Proteomes" id="UP000815677"/>
    </source>
</evidence>
<evidence type="ECO:0000313" key="1">
    <source>
        <dbReference type="EMBL" id="GAT58631.1"/>
    </source>
</evidence>
<organism evidence="1 2">
    <name type="scientific">Mycena chlorophos</name>
    <name type="common">Agaric fungus</name>
    <name type="synonym">Agaricus chlorophos</name>
    <dbReference type="NCBI Taxonomy" id="658473"/>
    <lineage>
        <taxon>Eukaryota</taxon>
        <taxon>Fungi</taxon>
        <taxon>Dikarya</taxon>
        <taxon>Basidiomycota</taxon>
        <taxon>Agaricomycotina</taxon>
        <taxon>Agaricomycetes</taxon>
        <taxon>Agaricomycetidae</taxon>
        <taxon>Agaricales</taxon>
        <taxon>Marasmiineae</taxon>
        <taxon>Mycenaceae</taxon>
        <taxon>Mycena</taxon>
    </lineage>
</organism>